<comment type="similarity">
    <text evidence="2">Belongs to the HAD-like hydrolase superfamily. Cof family.</text>
</comment>
<dbReference type="NCBIfam" id="TIGR00099">
    <property type="entry name" value="Cof-subfamily"/>
    <property type="match status" value="1"/>
</dbReference>
<dbReference type="InterPro" id="IPR006379">
    <property type="entry name" value="HAD-SF_hydro_IIB"/>
</dbReference>
<name>A0A449AHY4_9BACT</name>
<dbReference type="OMA" id="ANGAMIY"/>
<dbReference type="PROSITE" id="PS01228">
    <property type="entry name" value="COF_1"/>
    <property type="match status" value="1"/>
</dbReference>
<proteinExistence type="inferred from homology"/>
<dbReference type="RefSeq" id="WP_015287109.1">
    <property type="nucleotide sequence ID" value="NZ_CP140753.1"/>
</dbReference>
<dbReference type="SUPFAM" id="SSF56784">
    <property type="entry name" value="HAD-like"/>
    <property type="match status" value="1"/>
</dbReference>
<organism evidence="3 4">
    <name type="scientific">Mycoplasmopsis cynos</name>
    <dbReference type="NCBI Taxonomy" id="171284"/>
    <lineage>
        <taxon>Bacteria</taxon>
        <taxon>Bacillati</taxon>
        <taxon>Mycoplasmatota</taxon>
        <taxon>Mycoplasmoidales</taxon>
        <taxon>Metamycoplasmataceae</taxon>
        <taxon>Mycoplasmopsis</taxon>
    </lineage>
</organism>
<evidence type="ECO:0000256" key="2">
    <source>
        <dbReference type="ARBA" id="ARBA00034778"/>
    </source>
</evidence>
<sequence length="289" mass="33574">MIYFKEREYQNLELKDLDNFVFDLDGTLLNSEAKIITKNLEAILKLKALGKNIFIATGRHFHSARTYLDQVIPNFPVITANGAAIWDLKNIQVLKTFFIDKDIAKEIYDALVEWKYDFSIYTPDKMIGHNANKTGFFEKRNYIERLGDKYKEGNISHLINDLQVCKFYVLMDSNDDHTFHNINSIIKKYGDKVHAQVSDFPNVDIMSIKASKGNALEYLFKINNLDFNRTICFGDGENDFSMFKISKYSGSFKSSKHPEVYDLTSMIFESNNVPWIDEFLKFISKPKNK</sequence>
<dbReference type="InterPro" id="IPR036412">
    <property type="entry name" value="HAD-like_sf"/>
</dbReference>
<dbReference type="EMBL" id="LR214986">
    <property type="protein sequence ID" value="VEU64579.1"/>
    <property type="molecule type" value="Genomic_DNA"/>
</dbReference>
<dbReference type="InterPro" id="IPR023214">
    <property type="entry name" value="HAD_sf"/>
</dbReference>
<keyword evidence="3" id="KW-0378">Hydrolase</keyword>
<reference evidence="3 4" key="1">
    <citation type="submission" date="2019-01" db="EMBL/GenBank/DDBJ databases">
        <authorList>
            <consortium name="Pathogen Informatics"/>
        </authorList>
    </citation>
    <scope>NUCLEOTIDE SEQUENCE [LARGE SCALE GENOMIC DNA]</scope>
    <source>
        <strain evidence="3 4">NCTC10142</strain>
        <plasmid evidence="4">13</plasmid>
    </source>
</reference>
<dbReference type="PANTHER" id="PTHR10000:SF8">
    <property type="entry name" value="HAD SUPERFAMILY HYDROLASE-LIKE, TYPE 3"/>
    <property type="match status" value="1"/>
</dbReference>
<dbReference type="PANTHER" id="PTHR10000">
    <property type="entry name" value="PHOSPHOSERINE PHOSPHATASE"/>
    <property type="match status" value="1"/>
</dbReference>
<dbReference type="GeneID" id="74931863"/>
<dbReference type="Proteomes" id="UP000289506">
    <property type="component" value="Plasmid 13"/>
</dbReference>
<accession>A0A449AHY4</accession>
<dbReference type="AlphaFoldDB" id="A0A449AHY4"/>
<evidence type="ECO:0000313" key="4">
    <source>
        <dbReference type="Proteomes" id="UP000289506"/>
    </source>
</evidence>
<dbReference type="Pfam" id="PF08282">
    <property type="entry name" value="Hydrolase_3"/>
    <property type="match status" value="1"/>
</dbReference>
<dbReference type="GO" id="GO:0005829">
    <property type="term" value="C:cytosol"/>
    <property type="evidence" value="ECO:0007669"/>
    <property type="project" value="TreeGrafter"/>
</dbReference>
<dbReference type="EC" id="3.-.-.-" evidence="3"/>
<protein>
    <submittedName>
        <fullName evidence="3">Cof-like hydrolase</fullName>
        <ecNumber evidence="3">3.-.-.-</ecNumber>
    </submittedName>
</protein>
<evidence type="ECO:0000256" key="1">
    <source>
        <dbReference type="ARBA" id="ARBA00001946"/>
    </source>
</evidence>
<dbReference type="InterPro" id="IPR000150">
    <property type="entry name" value="Cof"/>
</dbReference>
<dbReference type="GO" id="GO:0016791">
    <property type="term" value="F:phosphatase activity"/>
    <property type="evidence" value="ECO:0007669"/>
    <property type="project" value="UniProtKB-ARBA"/>
</dbReference>
<gene>
    <name evidence="3" type="ORF">NCTC10142_00333</name>
</gene>
<dbReference type="GO" id="GO:0000287">
    <property type="term" value="F:magnesium ion binding"/>
    <property type="evidence" value="ECO:0007669"/>
    <property type="project" value="TreeGrafter"/>
</dbReference>
<dbReference type="Gene3D" id="3.40.50.1000">
    <property type="entry name" value="HAD superfamily/HAD-like"/>
    <property type="match status" value="1"/>
</dbReference>
<evidence type="ECO:0000313" key="3">
    <source>
        <dbReference type="EMBL" id="VEU64579.1"/>
    </source>
</evidence>
<dbReference type="Gene3D" id="3.30.1240.10">
    <property type="match status" value="1"/>
</dbReference>
<comment type="cofactor">
    <cofactor evidence="1">
        <name>Mg(2+)</name>
        <dbReference type="ChEBI" id="CHEBI:18420"/>
    </cofactor>
</comment>
<geneLocation type="plasmid" evidence="3 4">
    <name>13</name>
</geneLocation>
<dbReference type="NCBIfam" id="TIGR01484">
    <property type="entry name" value="HAD-SF-IIB"/>
    <property type="match status" value="1"/>
</dbReference>
<keyword evidence="3" id="KW-0614">Plasmid</keyword>